<dbReference type="InterPro" id="IPR020447">
    <property type="entry name" value="IL-9"/>
</dbReference>
<dbReference type="OrthoDB" id="9831043at2759"/>
<sequence length="141" mass="16072">MMLTTVLAAALFLFSTADKTCFDVLGTQYVNSLIQKLQKHPPSKCNCSTNVTDCLCLPVPSDNCTMPCFQDGLSRLTNVTTERNLNLNFNWVKKRVEVLHRKNCQTFSCKQPCTQTTEDNTLAFLKRLLETFQKENIRSRV</sequence>
<gene>
    <name evidence="3" type="primary">IL9</name>
</gene>
<keyword evidence="2" id="KW-1185">Reference proteome</keyword>
<dbReference type="GO" id="GO:0005615">
    <property type="term" value="C:extracellular space"/>
    <property type="evidence" value="ECO:0007669"/>
    <property type="project" value="TreeGrafter"/>
</dbReference>
<dbReference type="RefSeq" id="XP_006866276.1">
    <property type="nucleotide sequence ID" value="XM_006866214.1"/>
</dbReference>
<evidence type="ECO:0000313" key="2">
    <source>
        <dbReference type="Proteomes" id="UP000504623"/>
    </source>
</evidence>
<keyword evidence="1" id="KW-0732">Signal</keyword>
<dbReference type="GO" id="GO:0005140">
    <property type="term" value="F:interleukin-9 receptor binding"/>
    <property type="evidence" value="ECO:0007669"/>
    <property type="project" value="TreeGrafter"/>
</dbReference>
<dbReference type="GeneID" id="102823350"/>
<evidence type="ECO:0000313" key="3">
    <source>
        <dbReference type="RefSeq" id="XP_006866276.1"/>
    </source>
</evidence>
<evidence type="ECO:0000256" key="1">
    <source>
        <dbReference type="SAM" id="SignalP"/>
    </source>
</evidence>
<feature type="signal peptide" evidence="1">
    <location>
        <begin position="1"/>
        <end position="17"/>
    </location>
</feature>
<accession>A0A9B0TLW5</accession>
<dbReference type="AlphaFoldDB" id="A0A9B0TLW5"/>
<protein>
    <submittedName>
        <fullName evidence="3">Interleukin-9</fullName>
    </submittedName>
</protein>
<reference evidence="3" key="1">
    <citation type="submission" date="2025-08" db="UniProtKB">
        <authorList>
            <consortium name="RefSeq"/>
        </authorList>
    </citation>
    <scope>IDENTIFICATION</scope>
    <source>
        <tissue evidence="3">Spleen</tissue>
    </source>
</reference>
<dbReference type="Proteomes" id="UP000504623">
    <property type="component" value="Unplaced"/>
</dbReference>
<dbReference type="PANTHER" id="PTHR16926">
    <property type="entry name" value="INTERLEUKIN 9"/>
    <property type="match status" value="1"/>
</dbReference>
<organism evidence="2 3">
    <name type="scientific">Chrysochloris asiatica</name>
    <name type="common">Cape golden mole</name>
    <dbReference type="NCBI Taxonomy" id="185453"/>
    <lineage>
        <taxon>Eukaryota</taxon>
        <taxon>Metazoa</taxon>
        <taxon>Chordata</taxon>
        <taxon>Craniata</taxon>
        <taxon>Vertebrata</taxon>
        <taxon>Euteleostomi</taxon>
        <taxon>Mammalia</taxon>
        <taxon>Eutheria</taxon>
        <taxon>Afrotheria</taxon>
        <taxon>Chrysochloridae</taxon>
        <taxon>Chrysochlorinae</taxon>
        <taxon>Chrysochloris</taxon>
    </lineage>
</organism>
<dbReference type="CTD" id="3578"/>
<name>A0A9B0TLW5_CHRAS</name>
<dbReference type="PRINTS" id="PR01926">
    <property type="entry name" value="INTERLEUKIN9"/>
</dbReference>
<dbReference type="GO" id="GO:0005125">
    <property type="term" value="F:cytokine activity"/>
    <property type="evidence" value="ECO:0007669"/>
    <property type="project" value="TreeGrafter"/>
</dbReference>
<dbReference type="PANTHER" id="PTHR16926:SF1">
    <property type="entry name" value="INTERLEUKIN-9"/>
    <property type="match status" value="1"/>
</dbReference>
<proteinExistence type="predicted"/>
<feature type="chain" id="PRO_5039674207" evidence="1">
    <location>
        <begin position="18"/>
        <end position="141"/>
    </location>
</feature>